<evidence type="ECO:0000256" key="7">
    <source>
        <dbReference type="SAM" id="MobiDB-lite"/>
    </source>
</evidence>
<feature type="transmembrane region" description="Helical" evidence="6">
    <location>
        <begin position="669"/>
        <end position="690"/>
    </location>
</feature>
<evidence type="ECO:0000256" key="3">
    <source>
        <dbReference type="ARBA" id="ARBA00022692"/>
    </source>
</evidence>
<evidence type="ECO:0000256" key="5">
    <source>
        <dbReference type="ARBA" id="ARBA00023136"/>
    </source>
</evidence>
<feature type="transmembrane region" description="Helical" evidence="6">
    <location>
        <begin position="379"/>
        <end position="398"/>
    </location>
</feature>
<evidence type="ECO:0000313" key="10">
    <source>
        <dbReference type="Proteomes" id="UP000748531"/>
    </source>
</evidence>
<dbReference type="EMBL" id="LUCH01003101">
    <property type="protein sequence ID" value="KAF5400549.1"/>
    <property type="molecule type" value="Genomic_DNA"/>
</dbReference>
<proteinExistence type="inferred from homology"/>
<reference evidence="9" key="1">
    <citation type="submission" date="2019-05" db="EMBL/GenBank/DDBJ databases">
        <title>Annotation for the trematode Paragonimus heterotremus.</title>
        <authorList>
            <person name="Choi Y.-J."/>
        </authorList>
    </citation>
    <scope>NUCLEOTIDE SEQUENCE</scope>
    <source>
        <strain evidence="9">LC</strain>
    </source>
</reference>
<evidence type="ECO:0000256" key="2">
    <source>
        <dbReference type="ARBA" id="ARBA00009671"/>
    </source>
</evidence>
<feature type="transmembrane region" description="Helical" evidence="6">
    <location>
        <begin position="577"/>
        <end position="600"/>
    </location>
</feature>
<sequence>MAFHLSFLGDCQKKIVELQKRVTETGKNVLSRTQRWQRISTGLSTTCDVVLTFSQGTQEEHIQWFIELLHTRVPELVIQLHKHRTSGQSALYLTACFRDLLMGAEVLGIRKPLAPEHGGGLREFSMEELDLFDGATDETSFLSSGERSYIVYNYLMSLCAREGDAWADEIMFNEGQPLIRSLQSIGFIHQIFPVHQVDELKQLKANWVRGWNVQQPLEEIRRYFGAQIALYFAWLGHYTTALLFPSVVGLLVFLFVSSKDSKFYYLVMGFLSLIWSTIYLEHWKRTSTVLTHQWGIWDAPPALLEEPRAAFKGKLTKCPITGRLTRTYPAWRRTLILFFFTGPVVLLSLVAVVLVTFAFVRLQEHADAIAHIDYDSVPLMFLLWYAPKVLLAVVILLMDLGYRRLATWLTDLENHRLDTEYHNHLVGKLLLLQFMNSFYSLFYTAFYLQDIQMLQQQLSTLLITRQIISNVREVFLPYGQSRVRQFLLSFRYERQKLDSRPIESSTIPCGMDSHLASVETLSGQPVVDATNTVRRRISSPHLSPRNSVTIDESPITPQELEATLLPYDGPDDDFLEMFIQFGYVSMFSCVFPAAGVLALLNNLIEIRGDAFKLTASFQRPFIQSANDIGIWQLAMSFMGYAAVIVNVGLLNVSGAVQDLFPQLDAAQSILLLVVVEHCIFVLYYALAALIPDTPSSVLHQIAKLEHRRREALRTLERESMREYRRHRSSSRTKQADVQAANEISG</sequence>
<dbReference type="AlphaFoldDB" id="A0A8J4T9D0"/>
<evidence type="ECO:0000259" key="8">
    <source>
        <dbReference type="Pfam" id="PF04547"/>
    </source>
</evidence>
<feature type="domain" description="Anoctamin transmembrane" evidence="8">
    <location>
        <begin position="220"/>
        <end position="703"/>
    </location>
</feature>
<dbReference type="GO" id="GO:0005886">
    <property type="term" value="C:plasma membrane"/>
    <property type="evidence" value="ECO:0007669"/>
    <property type="project" value="TreeGrafter"/>
</dbReference>
<dbReference type="OrthoDB" id="296386at2759"/>
<keyword evidence="10" id="KW-1185">Reference proteome</keyword>
<dbReference type="Pfam" id="PF04547">
    <property type="entry name" value="Anoctamin"/>
    <property type="match status" value="1"/>
</dbReference>
<comment type="caution">
    <text evidence="9">The sequence shown here is derived from an EMBL/GenBank/DDBJ whole genome shotgun (WGS) entry which is preliminary data.</text>
</comment>
<dbReference type="PANTHER" id="PTHR12308">
    <property type="entry name" value="ANOCTAMIN"/>
    <property type="match status" value="1"/>
</dbReference>
<dbReference type="PANTHER" id="PTHR12308:SF51">
    <property type="entry name" value="ANOCTAMIN-8"/>
    <property type="match status" value="1"/>
</dbReference>
<keyword evidence="3 6" id="KW-0812">Transmembrane</keyword>
<name>A0A8J4T9D0_9TREM</name>
<evidence type="ECO:0000256" key="6">
    <source>
        <dbReference type="RuleBase" id="RU280814"/>
    </source>
</evidence>
<keyword evidence="5 6" id="KW-0472">Membrane</keyword>
<gene>
    <name evidence="9" type="ORF">PHET_06170</name>
</gene>
<dbReference type="Proteomes" id="UP000748531">
    <property type="component" value="Unassembled WGS sequence"/>
</dbReference>
<feature type="transmembrane region" description="Helical" evidence="6">
    <location>
        <begin position="263"/>
        <end position="280"/>
    </location>
</feature>
<dbReference type="InterPro" id="IPR049452">
    <property type="entry name" value="Anoctamin_TM"/>
</dbReference>
<evidence type="ECO:0000256" key="1">
    <source>
        <dbReference type="ARBA" id="ARBA00004141"/>
    </source>
</evidence>
<comment type="similarity">
    <text evidence="2 6">Belongs to the anoctamin family.</text>
</comment>
<feature type="transmembrane region" description="Helical" evidence="6">
    <location>
        <begin position="628"/>
        <end position="649"/>
    </location>
</feature>
<feature type="transmembrane region" description="Helical" evidence="6">
    <location>
        <begin position="335"/>
        <end position="359"/>
    </location>
</feature>
<dbReference type="InterPro" id="IPR007632">
    <property type="entry name" value="Anoctamin"/>
</dbReference>
<organism evidence="9 10">
    <name type="scientific">Paragonimus heterotremus</name>
    <dbReference type="NCBI Taxonomy" id="100268"/>
    <lineage>
        <taxon>Eukaryota</taxon>
        <taxon>Metazoa</taxon>
        <taxon>Spiralia</taxon>
        <taxon>Lophotrochozoa</taxon>
        <taxon>Platyhelminthes</taxon>
        <taxon>Trematoda</taxon>
        <taxon>Digenea</taxon>
        <taxon>Plagiorchiida</taxon>
        <taxon>Troglotremata</taxon>
        <taxon>Troglotrematidae</taxon>
        <taxon>Paragonimus</taxon>
    </lineage>
</organism>
<dbReference type="GO" id="GO:0005254">
    <property type="term" value="F:chloride channel activity"/>
    <property type="evidence" value="ECO:0007669"/>
    <property type="project" value="TreeGrafter"/>
</dbReference>
<accession>A0A8J4T9D0</accession>
<protein>
    <recommendedName>
        <fullName evidence="6">Anoctamin</fullName>
    </recommendedName>
</protein>
<feature type="transmembrane region" description="Helical" evidence="6">
    <location>
        <begin position="228"/>
        <end position="257"/>
    </location>
</feature>
<comment type="subcellular location">
    <subcellularLocation>
        <location evidence="1 6">Membrane</location>
        <topology evidence="1 6">Multi-pass membrane protein</topology>
    </subcellularLocation>
</comment>
<keyword evidence="4 6" id="KW-1133">Transmembrane helix</keyword>
<feature type="region of interest" description="Disordered" evidence="7">
    <location>
        <begin position="720"/>
        <end position="745"/>
    </location>
</feature>
<evidence type="ECO:0000313" key="9">
    <source>
        <dbReference type="EMBL" id="KAF5400549.1"/>
    </source>
</evidence>
<evidence type="ECO:0000256" key="4">
    <source>
        <dbReference type="ARBA" id="ARBA00022989"/>
    </source>
</evidence>
<comment type="caution">
    <text evidence="6">Lacks conserved residue(s) required for the propagation of feature annotation.</text>
</comment>